<dbReference type="EMBL" id="CAUEEQ010037564">
    <property type="protein sequence ID" value="CAJ0954029.1"/>
    <property type="molecule type" value="Genomic_DNA"/>
</dbReference>
<evidence type="ECO:0000256" key="1">
    <source>
        <dbReference type="SAM" id="MobiDB-lite"/>
    </source>
</evidence>
<evidence type="ECO:0000256" key="2">
    <source>
        <dbReference type="SAM" id="Phobius"/>
    </source>
</evidence>
<keyword evidence="2" id="KW-0472">Membrane</keyword>
<comment type="caution">
    <text evidence="3">The sequence shown here is derived from an EMBL/GenBank/DDBJ whole genome shotgun (WGS) entry which is preliminary data.</text>
</comment>
<sequence>MEPPEQLLDSDCSMPQAEPVDLSLQSPSPPSHIAESSSHYATLPTTLLAGPQVVSLSGFGLLFPLYFLQVQFWHQCRAVGDSRSSMSYTPSHQKSNPLKWRFANHSCGVQSLPVVVHPQSPPMASLQPLLSSLIGADGKTTAEFHGRNLS</sequence>
<feature type="region of interest" description="Disordered" evidence="1">
    <location>
        <begin position="1"/>
        <end position="36"/>
    </location>
</feature>
<organism evidence="3 4">
    <name type="scientific">Ranitomeya imitator</name>
    <name type="common">mimic poison frog</name>
    <dbReference type="NCBI Taxonomy" id="111125"/>
    <lineage>
        <taxon>Eukaryota</taxon>
        <taxon>Metazoa</taxon>
        <taxon>Chordata</taxon>
        <taxon>Craniata</taxon>
        <taxon>Vertebrata</taxon>
        <taxon>Euteleostomi</taxon>
        <taxon>Amphibia</taxon>
        <taxon>Batrachia</taxon>
        <taxon>Anura</taxon>
        <taxon>Neobatrachia</taxon>
        <taxon>Hyloidea</taxon>
        <taxon>Dendrobatidae</taxon>
        <taxon>Dendrobatinae</taxon>
        <taxon>Ranitomeya</taxon>
    </lineage>
</organism>
<keyword evidence="2" id="KW-0812">Transmembrane</keyword>
<evidence type="ECO:0000313" key="3">
    <source>
        <dbReference type="EMBL" id="CAJ0954029.1"/>
    </source>
</evidence>
<gene>
    <name evidence="3" type="ORF">RIMI_LOCUS14522378</name>
</gene>
<accession>A0ABN9LY82</accession>
<keyword evidence="4" id="KW-1185">Reference proteome</keyword>
<reference evidence="3" key="1">
    <citation type="submission" date="2023-07" db="EMBL/GenBank/DDBJ databases">
        <authorList>
            <person name="Stuckert A."/>
        </authorList>
    </citation>
    <scope>NUCLEOTIDE SEQUENCE</scope>
</reference>
<dbReference type="Proteomes" id="UP001176940">
    <property type="component" value="Unassembled WGS sequence"/>
</dbReference>
<name>A0ABN9LY82_9NEOB</name>
<evidence type="ECO:0000313" key="4">
    <source>
        <dbReference type="Proteomes" id="UP001176940"/>
    </source>
</evidence>
<proteinExistence type="predicted"/>
<keyword evidence="2" id="KW-1133">Transmembrane helix</keyword>
<protein>
    <submittedName>
        <fullName evidence="3">Uncharacterized protein</fullName>
    </submittedName>
</protein>
<feature type="transmembrane region" description="Helical" evidence="2">
    <location>
        <begin position="47"/>
        <end position="68"/>
    </location>
</feature>